<comment type="catalytic activity">
    <reaction evidence="9 10">
        <text>geranylgeranyl diphosphate + L-cysteinyl-[protein] = S-geranylgeranyl-L-cysteinyl-[protein] + diphosphate</text>
        <dbReference type="Rhea" id="RHEA:21240"/>
        <dbReference type="Rhea" id="RHEA-COMP:10131"/>
        <dbReference type="Rhea" id="RHEA-COMP:11537"/>
        <dbReference type="ChEBI" id="CHEBI:29950"/>
        <dbReference type="ChEBI" id="CHEBI:33019"/>
        <dbReference type="ChEBI" id="CHEBI:57533"/>
        <dbReference type="ChEBI" id="CHEBI:86021"/>
        <dbReference type="EC" id="2.5.1.60"/>
    </reaction>
</comment>
<comment type="similarity">
    <text evidence="1 10">Belongs to the protein prenyltransferase subunit alpha family.</text>
</comment>
<dbReference type="EC" id="2.5.1.60" evidence="2 10"/>
<evidence type="ECO:0000256" key="6">
    <source>
        <dbReference type="ARBA" id="ARBA00022679"/>
    </source>
</evidence>
<keyword evidence="7" id="KW-0677">Repeat</keyword>
<protein>
    <recommendedName>
        <fullName evidence="3 10">Geranylgeranyl transferase type-2 subunit alpha</fullName>
        <ecNumber evidence="2 10">2.5.1.60</ecNumber>
    </recommendedName>
    <alternativeName>
        <fullName evidence="8 10">Geranylgeranyl transferase type II subunit alpha</fullName>
    </alternativeName>
</protein>
<evidence type="ECO:0000256" key="7">
    <source>
        <dbReference type="ARBA" id="ARBA00022737"/>
    </source>
</evidence>
<dbReference type="Pfam" id="PF01239">
    <property type="entry name" value="PPTA"/>
    <property type="match status" value="4"/>
</dbReference>
<comment type="function">
    <text evidence="10">Catalyzes the transfer of a geranyl-geranyl moiety from geranyl-geranyl pyrophosphate to cysteines occuring in specific C-terminal amino acid sequences.</text>
</comment>
<dbReference type="GO" id="GO:0004663">
    <property type="term" value="F:Rab geranylgeranyltransferase activity"/>
    <property type="evidence" value="ECO:0007669"/>
    <property type="project" value="UniProtKB-UniRule"/>
</dbReference>
<dbReference type="Proteomes" id="UP000677054">
    <property type="component" value="Unassembled WGS sequence"/>
</dbReference>
<dbReference type="GO" id="GO:0097354">
    <property type="term" value="P:prenylation"/>
    <property type="evidence" value="ECO:0007669"/>
    <property type="project" value="UniProtKB-UniRule"/>
</dbReference>
<dbReference type="PANTHER" id="PTHR11129:SF2">
    <property type="entry name" value="GERANYLGERANYL TRANSFERASE TYPE-2 SUBUNIT ALPHA"/>
    <property type="match status" value="1"/>
</dbReference>
<evidence type="ECO:0000256" key="1">
    <source>
        <dbReference type="ARBA" id="ARBA00006734"/>
    </source>
</evidence>
<proteinExistence type="inferred from homology"/>
<dbReference type="OrthoDB" id="1658at2759"/>
<dbReference type="FunFam" id="1.25.40.120:FF:000035">
    <property type="entry name" value="Geranylgeranyl transferase type-2 subunit alpha"/>
    <property type="match status" value="1"/>
</dbReference>
<evidence type="ECO:0000313" key="13">
    <source>
        <dbReference type="Proteomes" id="UP000677054"/>
    </source>
</evidence>
<dbReference type="Gene3D" id="3.80.10.10">
    <property type="entry name" value="Ribonuclease Inhibitor"/>
    <property type="match status" value="1"/>
</dbReference>
<dbReference type="Gene3D" id="1.25.40.120">
    <property type="entry name" value="Protein prenylyltransferase"/>
    <property type="match status" value="1"/>
</dbReference>
<evidence type="ECO:0000256" key="9">
    <source>
        <dbReference type="ARBA" id="ARBA00047658"/>
    </source>
</evidence>
<name>A0A7R9ACX8_9CRUS</name>
<dbReference type="EMBL" id="LR903162">
    <property type="protein sequence ID" value="CAD7251577.1"/>
    <property type="molecule type" value="Genomic_DNA"/>
</dbReference>
<keyword evidence="6 10" id="KW-0808">Transferase</keyword>
<keyword evidence="13" id="KW-1185">Reference proteome</keyword>
<dbReference type="InterPro" id="IPR032675">
    <property type="entry name" value="LRR_dom_sf"/>
</dbReference>
<dbReference type="PROSITE" id="PS51147">
    <property type="entry name" value="PFTA"/>
    <property type="match status" value="3"/>
</dbReference>
<keyword evidence="4 10" id="KW-0637">Prenyltransferase</keyword>
<evidence type="ECO:0000256" key="4">
    <source>
        <dbReference type="ARBA" id="ARBA00022602"/>
    </source>
</evidence>
<dbReference type="SUPFAM" id="SSF48439">
    <property type="entry name" value="Protein prenylyltransferase"/>
    <property type="match status" value="1"/>
</dbReference>
<feature type="region of interest" description="Disordered" evidence="11">
    <location>
        <begin position="1"/>
        <end position="22"/>
    </location>
</feature>
<dbReference type="GO" id="GO:0005968">
    <property type="term" value="C:Rab-protein geranylgeranyltransferase complex"/>
    <property type="evidence" value="ECO:0007669"/>
    <property type="project" value="TreeGrafter"/>
</dbReference>
<reference evidence="12" key="1">
    <citation type="submission" date="2020-11" db="EMBL/GenBank/DDBJ databases">
        <authorList>
            <person name="Tran Van P."/>
        </authorList>
    </citation>
    <scope>NUCLEOTIDE SEQUENCE</scope>
</reference>
<dbReference type="AlphaFoldDB" id="A0A7R9ACX8"/>
<dbReference type="InterPro" id="IPR025875">
    <property type="entry name" value="Leu-rich_rpt_4"/>
</dbReference>
<evidence type="ECO:0000256" key="3">
    <source>
        <dbReference type="ARBA" id="ARBA00014772"/>
    </source>
</evidence>
<evidence type="ECO:0000256" key="11">
    <source>
        <dbReference type="SAM" id="MobiDB-lite"/>
    </source>
</evidence>
<dbReference type="EMBL" id="CAJPEV010003645">
    <property type="protein sequence ID" value="CAG0900240.1"/>
    <property type="molecule type" value="Genomic_DNA"/>
</dbReference>
<keyword evidence="5" id="KW-0433">Leucine-rich repeat</keyword>
<dbReference type="PANTHER" id="PTHR11129">
    <property type="entry name" value="PROTEIN FARNESYLTRANSFERASE ALPHA SUBUNIT/RAB GERANYLGERANYL TRANSFERASE ALPHA SUBUNIT"/>
    <property type="match status" value="1"/>
</dbReference>
<evidence type="ECO:0000256" key="5">
    <source>
        <dbReference type="ARBA" id="ARBA00022614"/>
    </source>
</evidence>
<evidence type="ECO:0000256" key="10">
    <source>
        <dbReference type="RuleBase" id="RU367120"/>
    </source>
</evidence>
<evidence type="ECO:0000256" key="8">
    <source>
        <dbReference type="ARBA" id="ARBA00031267"/>
    </source>
</evidence>
<dbReference type="Pfam" id="PF12799">
    <property type="entry name" value="LRR_4"/>
    <property type="match status" value="1"/>
</dbReference>
<dbReference type="InterPro" id="IPR002088">
    <property type="entry name" value="Prenyl_trans_a"/>
</dbReference>
<sequence length="434" mass="50391">MIEMHGRVKVKTTAEKEAEKEKERKERLIQYTRLLDEVKDKRKNKECFQEVLDASKQVLLCNPDFGTMWNVRKEALLQMEVSQDQDAFQKQCLVELKLAADCLKCNPKSYGAWHHRIWIMERMPCPDWAFELDLTQKALGLDSRNFHCWDYRRYIVKKFGQDLHKELNYTSELILENFSNYSAWHYRSHLLPELCPDPNGTWLLSEEKRLEELELIQNAAFTDPEDQSAWLYHKSEKVLAALTSQLQSCQELIELEPESKWPLLTSVNLMRAIDPLQYKDEVNMVLQKLKSVDSQRDNFYTDLKSKFLIENHLQQVNWHAGSISFSEMSLSTIYCADSLLLFRVVDLSYNELKSVSPLAALQCCESLNLQHNCLTSCHGLECLPFLKELNIAENLIDDVNPLKECLNLKMLKIAGNPVALKVEELGDSLKAIVI</sequence>
<gene>
    <name evidence="12" type="ORF">DSTB1V02_LOCUS11340</name>
</gene>
<dbReference type="SUPFAM" id="SSF52058">
    <property type="entry name" value="L domain-like"/>
    <property type="match status" value="1"/>
</dbReference>
<accession>A0A7R9ACX8</accession>
<evidence type="ECO:0000256" key="2">
    <source>
        <dbReference type="ARBA" id="ARBA00012656"/>
    </source>
</evidence>
<evidence type="ECO:0000313" key="12">
    <source>
        <dbReference type="EMBL" id="CAD7251577.1"/>
    </source>
</evidence>
<organism evidence="12">
    <name type="scientific">Darwinula stevensoni</name>
    <dbReference type="NCBI Taxonomy" id="69355"/>
    <lineage>
        <taxon>Eukaryota</taxon>
        <taxon>Metazoa</taxon>
        <taxon>Ecdysozoa</taxon>
        <taxon>Arthropoda</taxon>
        <taxon>Crustacea</taxon>
        <taxon>Oligostraca</taxon>
        <taxon>Ostracoda</taxon>
        <taxon>Podocopa</taxon>
        <taxon>Podocopida</taxon>
        <taxon>Darwinulocopina</taxon>
        <taxon>Darwinuloidea</taxon>
        <taxon>Darwinulidae</taxon>
        <taxon>Darwinula</taxon>
    </lineage>
</organism>